<evidence type="ECO:0000313" key="1">
    <source>
        <dbReference type="EMBL" id="GAA4785505.1"/>
    </source>
</evidence>
<accession>A0ABP9ASY3</accession>
<gene>
    <name evidence="1" type="ORF">GCM10023231_11760</name>
</gene>
<name>A0ABP9ASY3_9SPHI</name>
<protein>
    <recommendedName>
        <fullName evidence="3">SGNH/GDSL hydrolase family protein</fullName>
    </recommendedName>
</protein>
<organism evidence="1 2">
    <name type="scientific">Olivibacter ginsenosidimutans</name>
    <dbReference type="NCBI Taxonomy" id="1176537"/>
    <lineage>
        <taxon>Bacteria</taxon>
        <taxon>Pseudomonadati</taxon>
        <taxon>Bacteroidota</taxon>
        <taxon>Sphingobacteriia</taxon>
        <taxon>Sphingobacteriales</taxon>
        <taxon>Sphingobacteriaceae</taxon>
        <taxon>Olivibacter</taxon>
    </lineage>
</organism>
<dbReference type="EMBL" id="BAABIQ010000005">
    <property type="protein sequence ID" value="GAA4785505.1"/>
    <property type="molecule type" value="Genomic_DNA"/>
</dbReference>
<reference evidence="2" key="1">
    <citation type="journal article" date="2019" name="Int. J. Syst. Evol. Microbiol.">
        <title>The Global Catalogue of Microorganisms (GCM) 10K type strain sequencing project: providing services to taxonomists for standard genome sequencing and annotation.</title>
        <authorList>
            <consortium name="The Broad Institute Genomics Platform"/>
            <consortium name="The Broad Institute Genome Sequencing Center for Infectious Disease"/>
            <person name="Wu L."/>
            <person name="Ma J."/>
        </authorList>
    </citation>
    <scope>NUCLEOTIDE SEQUENCE [LARGE SCALE GENOMIC DNA]</scope>
    <source>
        <strain evidence="2">JCM 18200</strain>
    </source>
</reference>
<sequence>MIVTGSYVPRRYRPNLPFSLGSDGFSYSRFKQADTIRNADILILGSSHAYRGYDPRIFLKSGLKVMNLGSSAQTPIQTEYLINRYLNKINPKFVIVDVYPKLFGLDGVESTTDLLSNISLDKEIIDLVDRSKDIRTYNTLIYSWYRKMFDLNNGFKEKKVTKDGNRYIPGGYVESNNVYKSDGIRKPDRYEITPKQIKAFKNVIAILKKRNIDFVIMQAPIPREKYKMVADADKVDSIFSRLGEYHNMNEVLSLPDSCFFDESHLNQKGVDKYNAYVLDLIKVKLATTAEKK</sequence>
<evidence type="ECO:0008006" key="3">
    <source>
        <dbReference type="Google" id="ProtNLM"/>
    </source>
</evidence>
<proteinExistence type="predicted"/>
<dbReference type="Proteomes" id="UP001501411">
    <property type="component" value="Unassembled WGS sequence"/>
</dbReference>
<evidence type="ECO:0000313" key="2">
    <source>
        <dbReference type="Proteomes" id="UP001501411"/>
    </source>
</evidence>
<keyword evidence="2" id="KW-1185">Reference proteome</keyword>
<comment type="caution">
    <text evidence="1">The sequence shown here is derived from an EMBL/GenBank/DDBJ whole genome shotgun (WGS) entry which is preliminary data.</text>
</comment>
<dbReference type="SUPFAM" id="SSF52266">
    <property type="entry name" value="SGNH hydrolase"/>
    <property type="match status" value="1"/>
</dbReference>